<feature type="non-terminal residue" evidence="1">
    <location>
        <position position="1"/>
    </location>
</feature>
<gene>
    <name evidence="1" type="ORF">L195_g017862</name>
</gene>
<accession>A0A2K3MVC7</accession>
<sequence>EPVSTRVTGTELNGKDLIDQGEDQREPHREAWWRESRTVIIVEQN</sequence>
<comment type="caution">
    <text evidence="1">The sequence shown here is derived from an EMBL/GenBank/DDBJ whole genome shotgun (WGS) entry which is preliminary data.</text>
</comment>
<reference evidence="1 2" key="1">
    <citation type="journal article" date="2014" name="Am. J. Bot.">
        <title>Genome assembly and annotation for red clover (Trifolium pratense; Fabaceae).</title>
        <authorList>
            <person name="Istvanek J."/>
            <person name="Jaros M."/>
            <person name="Krenek A."/>
            <person name="Repkova J."/>
        </authorList>
    </citation>
    <scope>NUCLEOTIDE SEQUENCE [LARGE SCALE GENOMIC DNA]</scope>
    <source>
        <strain evidence="2">cv. Tatra</strain>
        <tissue evidence="1">Young leaves</tissue>
    </source>
</reference>
<reference evidence="1 2" key="2">
    <citation type="journal article" date="2017" name="Front. Plant Sci.">
        <title>Gene Classification and Mining of Molecular Markers Useful in Red Clover (Trifolium pratense) Breeding.</title>
        <authorList>
            <person name="Istvanek J."/>
            <person name="Dluhosova J."/>
            <person name="Dluhos P."/>
            <person name="Patkova L."/>
            <person name="Nedelnik J."/>
            <person name="Repkova J."/>
        </authorList>
    </citation>
    <scope>NUCLEOTIDE SEQUENCE [LARGE SCALE GENOMIC DNA]</scope>
    <source>
        <strain evidence="2">cv. Tatra</strain>
        <tissue evidence="1">Young leaves</tissue>
    </source>
</reference>
<evidence type="ECO:0000313" key="1">
    <source>
        <dbReference type="EMBL" id="PNX94684.1"/>
    </source>
</evidence>
<proteinExistence type="predicted"/>
<dbReference type="EMBL" id="ASHM01012724">
    <property type="protein sequence ID" value="PNX94684.1"/>
    <property type="molecule type" value="Genomic_DNA"/>
</dbReference>
<dbReference type="Proteomes" id="UP000236291">
    <property type="component" value="Unassembled WGS sequence"/>
</dbReference>
<evidence type="ECO:0000313" key="2">
    <source>
        <dbReference type="Proteomes" id="UP000236291"/>
    </source>
</evidence>
<organism evidence="1 2">
    <name type="scientific">Trifolium pratense</name>
    <name type="common">Red clover</name>
    <dbReference type="NCBI Taxonomy" id="57577"/>
    <lineage>
        <taxon>Eukaryota</taxon>
        <taxon>Viridiplantae</taxon>
        <taxon>Streptophyta</taxon>
        <taxon>Embryophyta</taxon>
        <taxon>Tracheophyta</taxon>
        <taxon>Spermatophyta</taxon>
        <taxon>Magnoliopsida</taxon>
        <taxon>eudicotyledons</taxon>
        <taxon>Gunneridae</taxon>
        <taxon>Pentapetalae</taxon>
        <taxon>rosids</taxon>
        <taxon>fabids</taxon>
        <taxon>Fabales</taxon>
        <taxon>Fabaceae</taxon>
        <taxon>Papilionoideae</taxon>
        <taxon>50 kb inversion clade</taxon>
        <taxon>NPAAA clade</taxon>
        <taxon>Hologalegina</taxon>
        <taxon>IRL clade</taxon>
        <taxon>Trifolieae</taxon>
        <taxon>Trifolium</taxon>
    </lineage>
</organism>
<name>A0A2K3MVC7_TRIPR</name>
<protein>
    <submittedName>
        <fullName evidence="1">Uncharacterized protein</fullName>
    </submittedName>
</protein>
<dbReference type="AlphaFoldDB" id="A0A2K3MVC7"/>